<accession>A0A937X917</accession>
<dbReference type="AlphaFoldDB" id="A0A937X917"/>
<name>A0A937X917_9BACT</name>
<organism evidence="1 2">
    <name type="scientific">Candidatus Tanganyikabacteria bacterium</name>
    <dbReference type="NCBI Taxonomy" id="2961651"/>
    <lineage>
        <taxon>Bacteria</taxon>
        <taxon>Bacillati</taxon>
        <taxon>Candidatus Sericytochromatia</taxon>
        <taxon>Candidatus Tanganyikabacteria</taxon>
    </lineage>
</organism>
<evidence type="ECO:0000313" key="2">
    <source>
        <dbReference type="Proteomes" id="UP000703893"/>
    </source>
</evidence>
<gene>
    <name evidence="1" type="ORF">FJZ00_11755</name>
</gene>
<sequence length="175" mass="19461">MVRFPTDDDWARHATACRTIFKNLGRGKSETEVDSAKADHALYNAVRVDGSPDLDAVEAGRIIELLAAFEIRDCRQEGDAYVIEAMIHAQAVAIRLKAPTTKAVLDYRKRAFQLISLPHGRTQMISRISEAGALFDRCLVSAEGYDGPIPILHKDRALRAMIDYIETEVDGSEVF</sequence>
<dbReference type="EMBL" id="VGJX01000736">
    <property type="protein sequence ID" value="MBM3275821.1"/>
    <property type="molecule type" value="Genomic_DNA"/>
</dbReference>
<comment type="caution">
    <text evidence="1">The sequence shown here is derived from an EMBL/GenBank/DDBJ whole genome shotgun (WGS) entry which is preliminary data.</text>
</comment>
<evidence type="ECO:0000313" key="1">
    <source>
        <dbReference type="EMBL" id="MBM3275821.1"/>
    </source>
</evidence>
<dbReference type="Proteomes" id="UP000703893">
    <property type="component" value="Unassembled WGS sequence"/>
</dbReference>
<reference evidence="1 2" key="1">
    <citation type="submission" date="2019-03" db="EMBL/GenBank/DDBJ databases">
        <title>Lake Tanganyika Metagenome-Assembled Genomes (MAGs).</title>
        <authorList>
            <person name="Tran P."/>
        </authorList>
    </citation>
    <scope>NUCLEOTIDE SEQUENCE [LARGE SCALE GENOMIC DNA]</scope>
    <source>
        <strain evidence="1">K_DeepCast_65m_m2_236</strain>
    </source>
</reference>
<proteinExistence type="predicted"/>
<protein>
    <submittedName>
        <fullName evidence="1">Uncharacterized protein</fullName>
    </submittedName>
</protein>